<dbReference type="STRING" id="1236989.JCM15548_11210"/>
<sequence length="51" mass="6022">MSYSFALLWYSLWFVTIIVSYFASRFAILYFEKKWKAATEADEKAADQENA</sequence>
<dbReference type="RefSeq" id="WP_173427648.1">
    <property type="nucleotide sequence ID" value="NZ_BAZW01000006.1"/>
</dbReference>
<dbReference type="EMBL" id="BAZW01000006">
    <property type="protein sequence ID" value="GAO29055.1"/>
    <property type="molecule type" value="Genomic_DNA"/>
</dbReference>
<keyword evidence="1" id="KW-0472">Membrane</keyword>
<keyword evidence="1" id="KW-1133">Transmembrane helix</keyword>
<proteinExistence type="predicted"/>
<dbReference type="Proteomes" id="UP000032900">
    <property type="component" value="Unassembled WGS sequence"/>
</dbReference>
<protein>
    <submittedName>
        <fullName evidence="2">Uncharacterized protein</fullName>
    </submittedName>
</protein>
<evidence type="ECO:0000256" key="1">
    <source>
        <dbReference type="SAM" id="Phobius"/>
    </source>
</evidence>
<dbReference type="AlphaFoldDB" id="A0A0E9LW16"/>
<organism evidence="2 3">
    <name type="scientific">Geofilum rubicundum JCM 15548</name>
    <dbReference type="NCBI Taxonomy" id="1236989"/>
    <lineage>
        <taxon>Bacteria</taxon>
        <taxon>Pseudomonadati</taxon>
        <taxon>Bacteroidota</taxon>
        <taxon>Bacteroidia</taxon>
        <taxon>Marinilabiliales</taxon>
        <taxon>Marinilabiliaceae</taxon>
        <taxon>Geofilum</taxon>
    </lineage>
</organism>
<keyword evidence="1" id="KW-0812">Transmembrane</keyword>
<gene>
    <name evidence="2" type="ORF">JCM15548_11210</name>
</gene>
<accession>A0A0E9LW16</accession>
<comment type="caution">
    <text evidence="2">The sequence shown here is derived from an EMBL/GenBank/DDBJ whole genome shotgun (WGS) entry which is preliminary data.</text>
</comment>
<name>A0A0E9LW16_9BACT</name>
<reference evidence="2 3" key="1">
    <citation type="journal article" date="2015" name="Microbes Environ.">
        <title>Distribution and evolution of nitrogen fixation genes in the phylum bacteroidetes.</title>
        <authorList>
            <person name="Inoue J."/>
            <person name="Oshima K."/>
            <person name="Suda W."/>
            <person name="Sakamoto M."/>
            <person name="Iino T."/>
            <person name="Noda S."/>
            <person name="Hongoh Y."/>
            <person name="Hattori M."/>
            <person name="Ohkuma M."/>
        </authorList>
    </citation>
    <scope>NUCLEOTIDE SEQUENCE [LARGE SCALE GENOMIC DNA]</scope>
    <source>
        <strain evidence="2">JCM 15548</strain>
    </source>
</reference>
<evidence type="ECO:0000313" key="2">
    <source>
        <dbReference type="EMBL" id="GAO29055.1"/>
    </source>
</evidence>
<keyword evidence="3" id="KW-1185">Reference proteome</keyword>
<evidence type="ECO:0000313" key="3">
    <source>
        <dbReference type="Proteomes" id="UP000032900"/>
    </source>
</evidence>
<feature type="transmembrane region" description="Helical" evidence="1">
    <location>
        <begin position="6"/>
        <end position="28"/>
    </location>
</feature>